<keyword evidence="2" id="KW-0560">Oxidoreductase</keyword>
<feature type="domain" description="D-isomer specific 2-hydroxyacid dehydrogenase catalytic" evidence="4">
    <location>
        <begin position="12"/>
        <end position="326"/>
    </location>
</feature>
<dbReference type="InterPro" id="IPR058205">
    <property type="entry name" value="D-LDH-like"/>
</dbReference>
<dbReference type="Pfam" id="PF02826">
    <property type="entry name" value="2-Hacid_dh_C"/>
    <property type="match status" value="1"/>
</dbReference>
<evidence type="ECO:0000256" key="3">
    <source>
        <dbReference type="ARBA" id="ARBA00023027"/>
    </source>
</evidence>
<dbReference type="InterPro" id="IPR029753">
    <property type="entry name" value="D-isomer_DH_CS"/>
</dbReference>
<dbReference type="GO" id="GO:0008720">
    <property type="term" value="F:D-lactate dehydrogenase (NAD+) activity"/>
    <property type="evidence" value="ECO:0007669"/>
    <property type="project" value="TreeGrafter"/>
</dbReference>
<gene>
    <name evidence="6" type="ORF">LCGC14_1328020</name>
</gene>
<comment type="caution">
    <text evidence="6">The sequence shown here is derived from an EMBL/GenBank/DDBJ whole genome shotgun (WGS) entry which is preliminary data.</text>
</comment>
<dbReference type="Gene3D" id="3.40.50.720">
    <property type="entry name" value="NAD(P)-binding Rossmann-like Domain"/>
    <property type="match status" value="2"/>
</dbReference>
<name>A0A0F9NJW2_9ZZZZ</name>
<dbReference type="InterPro" id="IPR036291">
    <property type="entry name" value="NAD(P)-bd_dom_sf"/>
</dbReference>
<dbReference type="EMBL" id="LAZR01007993">
    <property type="protein sequence ID" value="KKM81612.1"/>
    <property type="molecule type" value="Genomic_DNA"/>
</dbReference>
<accession>A0A0F9NJW2</accession>
<dbReference type="SUPFAM" id="SSF52283">
    <property type="entry name" value="Formate/glycerate dehydrogenase catalytic domain-like"/>
    <property type="match status" value="1"/>
</dbReference>
<sequence length="332" mass="36710">MKIAIYSYHDFEEKYIEAANSDKHELIWIEETMTSETLNKAKGCKAVCIFSSDKANEENLTKLKELGVELIATRSAGTDHIDLEAAEDLDIKVVNVPSYSPNAIAEHCIALTLALFRKLKPSFERIGNYNFSLSGQVGTEIRDKTIGICGTGDIGEVLAHLFHGFGAEVLLFDAKKNKALSQKGWAKYVDKNTLLERCDVISLNLPFNEDTDKFIATEELKAMKKTAILINTGRGRLVDTAAVLKALQEDRIAGFGMDVYENEKGIFLKNLSDSKDKDKLLASLIAMNNVVVTSHQAFLTHTALSNMMKTTFESIEAFENGGNLDTAENSLK</sequence>
<reference evidence="6" key="1">
    <citation type="journal article" date="2015" name="Nature">
        <title>Complex archaea that bridge the gap between prokaryotes and eukaryotes.</title>
        <authorList>
            <person name="Spang A."/>
            <person name="Saw J.H."/>
            <person name="Jorgensen S.L."/>
            <person name="Zaremba-Niedzwiedzka K."/>
            <person name="Martijn J."/>
            <person name="Lind A.E."/>
            <person name="van Eijk R."/>
            <person name="Schleper C."/>
            <person name="Guy L."/>
            <person name="Ettema T.J."/>
        </authorList>
    </citation>
    <scope>NUCLEOTIDE SEQUENCE</scope>
</reference>
<dbReference type="PANTHER" id="PTHR43026:SF1">
    <property type="entry name" value="2-HYDROXYACID DEHYDROGENASE HOMOLOG 1-RELATED"/>
    <property type="match status" value="1"/>
</dbReference>
<evidence type="ECO:0000313" key="6">
    <source>
        <dbReference type="EMBL" id="KKM81612.1"/>
    </source>
</evidence>
<protein>
    <recommendedName>
        <fullName evidence="7">S-adenosyl-L-homocysteine hydrolase NAD binding domain-containing protein</fullName>
    </recommendedName>
</protein>
<feature type="domain" description="D-isomer specific 2-hydroxyacid dehydrogenase NAD-binding" evidence="5">
    <location>
        <begin position="109"/>
        <end position="297"/>
    </location>
</feature>
<evidence type="ECO:0008006" key="7">
    <source>
        <dbReference type="Google" id="ProtNLM"/>
    </source>
</evidence>
<dbReference type="InterPro" id="IPR006139">
    <property type="entry name" value="D-isomer_2_OHA_DH_cat_dom"/>
</dbReference>
<keyword evidence="3" id="KW-0520">NAD</keyword>
<evidence type="ECO:0000256" key="2">
    <source>
        <dbReference type="ARBA" id="ARBA00023002"/>
    </source>
</evidence>
<evidence type="ECO:0000259" key="4">
    <source>
        <dbReference type="Pfam" id="PF00389"/>
    </source>
</evidence>
<dbReference type="PANTHER" id="PTHR43026">
    <property type="entry name" value="2-HYDROXYACID DEHYDROGENASE HOMOLOG 1-RELATED"/>
    <property type="match status" value="1"/>
</dbReference>
<comment type="similarity">
    <text evidence="1">Belongs to the D-isomer specific 2-hydroxyacid dehydrogenase family.</text>
</comment>
<dbReference type="AlphaFoldDB" id="A0A0F9NJW2"/>
<dbReference type="PROSITE" id="PS00671">
    <property type="entry name" value="D_2_HYDROXYACID_DH_3"/>
    <property type="match status" value="1"/>
</dbReference>
<dbReference type="Pfam" id="PF00389">
    <property type="entry name" value="2-Hacid_dh"/>
    <property type="match status" value="1"/>
</dbReference>
<evidence type="ECO:0000259" key="5">
    <source>
        <dbReference type="Pfam" id="PF02826"/>
    </source>
</evidence>
<dbReference type="SUPFAM" id="SSF51735">
    <property type="entry name" value="NAD(P)-binding Rossmann-fold domains"/>
    <property type="match status" value="1"/>
</dbReference>
<dbReference type="GO" id="GO:0051287">
    <property type="term" value="F:NAD binding"/>
    <property type="evidence" value="ECO:0007669"/>
    <property type="project" value="InterPro"/>
</dbReference>
<evidence type="ECO:0000256" key="1">
    <source>
        <dbReference type="ARBA" id="ARBA00005854"/>
    </source>
</evidence>
<organism evidence="6">
    <name type="scientific">marine sediment metagenome</name>
    <dbReference type="NCBI Taxonomy" id="412755"/>
    <lineage>
        <taxon>unclassified sequences</taxon>
        <taxon>metagenomes</taxon>
        <taxon>ecological metagenomes</taxon>
    </lineage>
</organism>
<proteinExistence type="inferred from homology"/>
<dbReference type="InterPro" id="IPR006140">
    <property type="entry name" value="D-isomer_DH_NAD-bd"/>
</dbReference>